<dbReference type="PROSITE" id="PS00211">
    <property type="entry name" value="ABC_TRANSPORTER_1"/>
    <property type="match status" value="1"/>
</dbReference>
<reference evidence="5 6" key="1">
    <citation type="submission" date="2022-03" db="EMBL/GenBank/DDBJ databases">
        <title>Ignatzschineria rhizosphaerae HR5S32.</title>
        <authorList>
            <person name="Sun J.Q."/>
            <person name="Feng J.Y."/>
        </authorList>
    </citation>
    <scope>NUCLEOTIDE SEQUENCE [LARGE SCALE GENOMIC DNA]</scope>
    <source>
        <strain evidence="5 6">HR5S32</strain>
    </source>
</reference>
<dbReference type="GO" id="GO:0016829">
    <property type="term" value="F:lyase activity"/>
    <property type="evidence" value="ECO:0007669"/>
    <property type="project" value="UniProtKB-KW"/>
</dbReference>
<dbReference type="EMBL" id="CP093379">
    <property type="protein sequence ID" value="UNM97579.1"/>
    <property type="molecule type" value="Genomic_DNA"/>
</dbReference>
<gene>
    <name evidence="5" type="primary">phnL</name>
    <name evidence="5" type="ORF">MMG00_06710</name>
</gene>
<dbReference type="PROSITE" id="PS50893">
    <property type="entry name" value="ABC_TRANSPORTER_2"/>
    <property type="match status" value="1"/>
</dbReference>
<evidence type="ECO:0000313" key="6">
    <source>
        <dbReference type="Proteomes" id="UP000829542"/>
    </source>
</evidence>
<dbReference type="Proteomes" id="UP000829542">
    <property type="component" value="Chromosome"/>
</dbReference>
<keyword evidence="6" id="KW-1185">Reference proteome</keyword>
<feature type="domain" description="ABC transporter" evidence="4">
    <location>
        <begin position="2"/>
        <end position="231"/>
    </location>
</feature>
<dbReference type="InterPro" id="IPR003593">
    <property type="entry name" value="AAA+_ATPase"/>
</dbReference>
<name>A0ABY3X736_9GAMM</name>
<keyword evidence="5" id="KW-0456">Lyase</keyword>
<proteinExistence type="inferred from homology"/>
<dbReference type="InterPro" id="IPR025662">
    <property type="entry name" value="Sigma_54_int_dom_ATP-bd_1"/>
</dbReference>
<evidence type="ECO:0000256" key="2">
    <source>
        <dbReference type="ARBA" id="ARBA00022741"/>
    </source>
</evidence>
<dbReference type="SMART" id="SM00382">
    <property type="entry name" value="AAA"/>
    <property type="match status" value="1"/>
</dbReference>
<dbReference type="SUPFAM" id="SSF52540">
    <property type="entry name" value="P-loop containing nucleoside triphosphate hydrolases"/>
    <property type="match status" value="1"/>
</dbReference>
<organism evidence="5 6">
    <name type="scientific">Ignatzschineria rhizosphaerae</name>
    <dbReference type="NCBI Taxonomy" id="2923279"/>
    <lineage>
        <taxon>Bacteria</taxon>
        <taxon>Pseudomonadati</taxon>
        <taxon>Pseudomonadota</taxon>
        <taxon>Gammaproteobacteria</taxon>
        <taxon>Cardiobacteriales</taxon>
        <taxon>Ignatzschineriaceae</taxon>
        <taxon>Ignatzschineria</taxon>
    </lineage>
</organism>
<dbReference type="NCBIfam" id="TIGR02324">
    <property type="entry name" value="CP_lyasePhnL"/>
    <property type="match status" value="1"/>
</dbReference>
<protein>
    <submittedName>
        <fullName evidence="5">Phosphonate C-P lyase system protein PhnL</fullName>
    </submittedName>
</protein>
<keyword evidence="2" id="KW-0547">Nucleotide-binding</keyword>
<sequence>MISARNISKTFVLHHQDSAELNVFNGLNFDAYAGSCLILSGQSGSGKSTLLRMMYGNYLSNSGALKVRKGDTWVDMVNAAPREVVALRKNNIGYVSQFLKTIPRVTTLNVVLQPALERGIDREKALMRAKDLLTRLNIPERLWNLAPSTFSGGEQQRVNIARGFMVDWPILLLDEPTASLDEKNRDVVLQLIEEAKKQGSAIIGIFHDAYVREKVGDRQFSVLNNEVTNHVC</sequence>
<evidence type="ECO:0000256" key="1">
    <source>
        <dbReference type="ARBA" id="ARBA00005417"/>
    </source>
</evidence>
<dbReference type="InterPro" id="IPR027417">
    <property type="entry name" value="P-loop_NTPase"/>
</dbReference>
<keyword evidence="3" id="KW-0067">ATP-binding</keyword>
<evidence type="ECO:0000313" key="5">
    <source>
        <dbReference type="EMBL" id="UNM97579.1"/>
    </source>
</evidence>
<dbReference type="InterPro" id="IPR012701">
    <property type="entry name" value="CP_lyase_PhnL"/>
</dbReference>
<dbReference type="RefSeq" id="WP_242153356.1">
    <property type="nucleotide sequence ID" value="NZ_CP093379.1"/>
</dbReference>
<evidence type="ECO:0000256" key="3">
    <source>
        <dbReference type="ARBA" id="ARBA00022840"/>
    </source>
</evidence>
<dbReference type="InterPro" id="IPR003439">
    <property type="entry name" value="ABC_transporter-like_ATP-bd"/>
</dbReference>
<evidence type="ECO:0000259" key="4">
    <source>
        <dbReference type="PROSITE" id="PS50893"/>
    </source>
</evidence>
<comment type="similarity">
    <text evidence="1">Belongs to the ABC transporter superfamily.</text>
</comment>
<dbReference type="PROSITE" id="PS00675">
    <property type="entry name" value="SIGMA54_INTERACT_1"/>
    <property type="match status" value="1"/>
</dbReference>
<dbReference type="PANTHER" id="PTHR42798">
    <property type="entry name" value="LIPOPROTEIN-RELEASING SYSTEM ATP-BINDING PROTEIN LOLD"/>
    <property type="match status" value="1"/>
</dbReference>
<dbReference type="Gene3D" id="3.40.50.300">
    <property type="entry name" value="P-loop containing nucleotide triphosphate hydrolases"/>
    <property type="match status" value="1"/>
</dbReference>
<dbReference type="InterPro" id="IPR017871">
    <property type="entry name" value="ABC_transporter-like_CS"/>
</dbReference>
<dbReference type="PANTHER" id="PTHR42798:SF7">
    <property type="entry name" value="ALPHA-D-RIBOSE 1-METHYLPHOSPHONATE 5-TRIPHOSPHATE SYNTHASE SUBUNIT PHNL"/>
    <property type="match status" value="1"/>
</dbReference>
<accession>A0ABY3X736</accession>
<dbReference type="Pfam" id="PF00005">
    <property type="entry name" value="ABC_tran"/>
    <property type="match status" value="1"/>
</dbReference>